<dbReference type="PROSITE" id="PS51259">
    <property type="entry name" value="MHD2"/>
    <property type="match status" value="1"/>
</dbReference>
<gene>
    <name evidence="5" type="ORF">O3M35_011621</name>
</gene>
<dbReference type="GO" id="GO:0006887">
    <property type="term" value="P:exocytosis"/>
    <property type="evidence" value="ECO:0007669"/>
    <property type="project" value="UniProtKB-KW"/>
</dbReference>
<dbReference type="AlphaFoldDB" id="A0AAW1CXA6"/>
<dbReference type="Gene3D" id="2.60.40.150">
    <property type="entry name" value="C2 domain"/>
    <property type="match status" value="1"/>
</dbReference>
<evidence type="ECO:0000313" key="6">
    <source>
        <dbReference type="Proteomes" id="UP001461498"/>
    </source>
</evidence>
<dbReference type="PANTHER" id="PTHR45999:SF4">
    <property type="entry name" value="UNC-13-4A, ISOFORM B"/>
    <property type="match status" value="1"/>
</dbReference>
<dbReference type="PANTHER" id="PTHR45999">
    <property type="entry name" value="UNC-13-4A, ISOFORM B"/>
    <property type="match status" value="1"/>
</dbReference>
<name>A0AAW1CXA6_9HEMI</name>
<evidence type="ECO:0000259" key="3">
    <source>
        <dbReference type="PROSITE" id="PS50004"/>
    </source>
</evidence>
<dbReference type="InterPro" id="IPR000008">
    <property type="entry name" value="C2_dom"/>
</dbReference>
<keyword evidence="2" id="KW-0268">Exocytosis</keyword>
<dbReference type="EMBL" id="JAPXFL010000008">
    <property type="protein sequence ID" value="KAK9502942.1"/>
    <property type="molecule type" value="Genomic_DNA"/>
</dbReference>
<dbReference type="InterPro" id="IPR014772">
    <property type="entry name" value="Munc13_dom-2"/>
</dbReference>
<evidence type="ECO:0000256" key="1">
    <source>
        <dbReference type="ARBA" id="ARBA00005823"/>
    </source>
</evidence>
<dbReference type="SUPFAM" id="SSF49562">
    <property type="entry name" value="C2 domain (Calcium/lipid-binding domain, CaLB)"/>
    <property type="match status" value="1"/>
</dbReference>
<dbReference type="PROSITE" id="PS50004">
    <property type="entry name" value="C2"/>
    <property type="match status" value="1"/>
</dbReference>
<dbReference type="GO" id="GO:0099503">
    <property type="term" value="C:secretory vesicle"/>
    <property type="evidence" value="ECO:0007669"/>
    <property type="project" value="TreeGrafter"/>
</dbReference>
<accession>A0AAW1CXA6</accession>
<evidence type="ECO:0000259" key="4">
    <source>
        <dbReference type="PROSITE" id="PS51259"/>
    </source>
</evidence>
<proteinExistence type="inferred from homology"/>
<dbReference type="Gene3D" id="1.20.58.1100">
    <property type="match status" value="1"/>
</dbReference>
<evidence type="ECO:0000313" key="5">
    <source>
        <dbReference type="EMBL" id="KAK9502942.1"/>
    </source>
</evidence>
<evidence type="ECO:0008006" key="7">
    <source>
        <dbReference type="Google" id="ProtNLM"/>
    </source>
</evidence>
<protein>
    <recommendedName>
        <fullName evidence="7">BAI1-associated protein 3</fullName>
    </recommendedName>
</protein>
<organism evidence="5 6">
    <name type="scientific">Rhynocoris fuscipes</name>
    <dbReference type="NCBI Taxonomy" id="488301"/>
    <lineage>
        <taxon>Eukaryota</taxon>
        <taxon>Metazoa</taxon>
        <taxon>Ecdysozoa</taxon>
        <taxon>Arthropoda</taxon>
        <taxon>Hexapoda</taxon>
        <taxon>Insecta</taxon>
        <taxon>Pterygota</taxon>
        <taxon>Neoptera</taxon>
        <taxon>Paraneoptera</taxon>
        <taxon>Hemiptera</taxon>
        <taxon>Heteroptera</taxon>
        <taxon>Panheteroptera</taxon>
        <taxon>Cimicomorpha</taxon>
        <taxon>Reduviidae</taxon>
        <taxon>Harpactorinae</taxon>
        <taxon>Harpactorini</taxon>
        <taxon>Rhynocoris</taxon>
    </lineage>
</organism>
<dbReference type="CDD" id="cd04009">
    <property type="entry name" value="C2B_Munc13-like"/>
    <property type="match status" value="1"/>
</dbReference>
<sequence length="391" mass="44399">MCVAMNDLEYVRRTISLIPDEVQIETVLEAVEAAAGETADKDQWRRAITALMDQAVNQLEADIMMVITRIGVKMCSQLKKSMFHLAWSPDSLPTNDAIAPLLEYLDTHLLALNAALLPKNFERVLSAVWDVCLLQLGHQMDGSAGDRMPGFYDRLYDALDLLVDFFHAEGKGLTLEALKSENYRAVEQRLQYHKTETEYLINYYYTERLFRQLAVESTEYGVLSVRAYFHHDSLCVEVLNARDVIPLDPNGFSDPFVIVELLPKTVFPHCTEQETKVQKRTLNPLFDECFEFSVTLEQCKAEGAMICFTVMDHDVLTANDFAGEAFLSLSSIPGVSSQSSAENFHGLKHVELPLMHQKDKNHPILKTLETRTWDKLAQDFVKKQKLRLATS</sequence>
<dbReference type="InterPro" id="IPR035892">
    <property type="entry name" value="C2_domain_sf"/>
</dbReference>
<feature type="domain" description="C2" evidence="3">
    <location>
        <begin position="214"/>
        <end position="344"/>
    </location>
</feature>
<comment type="caution">
    <text evidence="5">The sequence shown here is derived from an EMBL/GenBank/DDBJ whole genome shotgun (WGS) entry which is preliminary data.</text>
</comment>
<comment type="similarity">
    <text evidence="1">Belongs to the unc-13 family.</text>
</comment>
<keyword evidence="6" id="KW-1185">Reference proteome</keyword>
<dbReference type="Proteomes" id="UP001461498">
    <property type="component" value="Unassembled WGS sequence"/>
</dbReference>
<evidence type="ECO:0000256" key="2">
    <source>
        <dbReference type="ARBA" id="ARBA00022483"/>
    </source>
</evidence>
<feature type="domain" description="MHD2" evidence="4">
    <location>
        <begin position="95"/>
        <end position="204"/>
    </location>
</feature>
<dbReference type="SMART" id="SM00239">
    <property type="entry name" value="C2"/>
    <property type="match status" value="1"/>
</dbReference>
<dbReference type="InterPro" id="IPR052095">
    <property type="entry name" value="UNC-13_domain"/>
</dbReference>
<dbReference type="Pfam" id="PF00168">
    <property type="entry name" value="C2"/>
    <property type="match status" value="1"/>
</dbReference>
<reference evidence="5 6" key="1">
    <citation type="submission" date="2022-12" db="EMBL/GenBank/DDBJ databases">
        <title>Chromosome-level genome assembly of true bugs.</title>
        <authorList>
            <person name="Ma L."/>
            <person name="Li H."/>
        </authorList>
    </citation>
    <scope>NUCLEOTIDE SEQUENCE [LARGE SCALE GENOMIC DNA]</scope>
    <source>
        <strain evidence="5">Lab_2022b</strain>
    </source>
</reference>